<dbReference type="Proteomes" id="UP000887566">
    <property type="component" value="Unplaced"/>
</dbReference>
<evidence type="ECO:0000256" key="2">
    <source>
        <dbReference type="ARBA" id="ARBA00022692"/>
    </source>
</evidence>
<keyword evidence="7" id="KW-1185">Reference proteome</keyword>
<dbReference type="PANTHER" id="PTHR12479:SF10">
    <property type="entry name" value="LYSOSOMAL-ASSOCIATED TRANSMEMBRANE PROTEIN"/>
    <property type="match status" value="1"/>
</dbReference>
<feature type="transmembrane region" description="Helical" evidence="5">
    <location>
        <begin position="137"/>
        <end position="158"/>
    </location>
</feature>
<keyword evidence="2 5" id="KW-0812">Transmembrane</keyword>
<proteinExistence type="predicted"/>
<feature type="transmembrane region" description="Helical" evidence="5">
    <location>
        <begin position="60"/>
        <end position="87"/>
    </location>
</feature>
<dbReference type="PANTHER" id="PTHR12479">
    <property type="entry name" value="LYSOSOMAL-ASSOCIATED TRANSMEMBRANE PROTEIN"/>
    <property type="match status" value="1"/>
</dbReference>
<evidence type="ECO:0000259" key="6">
    <source>
        <dbReference type="Pfam" id="PF22954"/>
    </source>
</evidence>
<protein>
    <recommendedName>
        <fullName evidence="6">DUF7027 domain-containing protein</fullName>
    </recommendedName>
</protein>
<sequence length="216" mass="24021">MSQVRCQFNSNDPKYMCCCGCHIMTGAKILASIFTIVIVLQEVYVIAVPRDIGVTNDEKIIAQIILYSHLVAIPINALILGTLWFGLIKERHRFLIPTLFCLVLSLAAVMMIGARLIAMTFVLTNKIGYAEAGIGALLLYTFVFGGVFALQCWFFHILKNAYSYIKQKQLFLTSDDFIVQQMEQARVAEPTANPAPPAYNEAAAYHNFSGKNGDVE</sequence>
<comment type="subcellular location">
    <subcellularLocation>
        <location evidence="1">Endomembrane system</location>
        <topology evidence="1">Multi-pass membrane protein</topology>
    </subcellularLocation>
</comment>
<dbReference type="InterPro" id="IPR054291">
    <property type="entry name" value="DUF7027"/>
</dbReference>
<dbReference type="WBParaSite" id="PSAMB.scaffold7176size8094.g29719.t1">
    <property type="protein sequence ID" value="PSAMB.scaffold7176size8094.g29719.t1"/>
    <property type="gene ID" value="PSAMB.scaffold7176size8094.g29719"/>
</dbReference>
<dbReference type="Pfam" id="PF22954">
    <property type="entry name" value="DUF7027"/>
    <property type="match status" value="1"/>
</dbReference>
<reference evidence="8" key="1">
    <citation type="submission" date="2022-11" db="UniProtKB">
        <authorList>
            <consortium name="WormBaseParasite"/>
        </authorList>
    </citation>
    <scope>IDENTIFICATION</scope>
</reference>
<dbReference type="AlphaFoldDB" id="A0A914XAY5"/>
<evidence type="ECO:0000256" key="3">
    <source>
        <dbReference type="ARBA" id="ARBA00022989"/>
    </source>
</evidence>
<keyword evidence="4 5" id="KW-0472">Membrane</keyword>
<evidence type="ECO:0000313" key="7">
    <source>
        <dbReference type="Proteomes" id="UP000887566"/>
    </source>
</evidence>
<dbReference type="InterPro" id="IPR051115">
    <property type="entry name" value="LAPTM_transporter"/>
</dbReference>
<dbReference type="GO" id="GO:0012505">
    <property type="term" value="C:endomembrane system"/>
    <property type="evidence" value="ECO:0007669"/>
    <property type="project" value="UniProtKB-SubCell"/>
</dbReference>
<dbReference type="GO" id="GO:0005765">
    <property type="term" value="C:lysosomal membrane"/>
    <property type="evidence" value="ECO:0007669"/>
    <property type="project" value="TreeGrafter"/>
</dbReference>
<feature type="transmembrane region" description="Helical" evidence="5">
    <location>
        <begin position="94"/>
        <end position="117"/>
    </location>
</feature>
<organism evidence="7 8">
    <name type="scientific">Plectus sambesii</name>
    <dbReference type="NCBI Taxonomy" id="2011161"/>
    <lineage>
        <taxon>Eukaryota</taxon>
        <taxon>Metazoa</taxon>
        <taxon>Ecdysozoa</taxon>
        <taxon>Nematoda</taxon>
        <taxon>Chromadorea</taxon>
        <taxon>Plectida</taxon>
        <taxon>Plectina</taxon>
        <taxon>Plectoidea</taxon>
        <taxon>Plectidae</taxon>
        <taxon>Plectus</taxon>
    </lineage>
</organism>
<name>A0A914XAY5_9BILA</name>
<evidence type="ECO:0000256" key="5">
    <source>
        <dbReference type="SAM" id="Phobius"/>
    </source>
</evidence>
<evidence type="ECO:0000256" key="1">
    <source>
        <dbReference type="ARBA" id="ARBA00004127"/>
    </source>
</evidence>
<keyword evidence="3 5" id="KW-1133">Transmembrane helix</keyword>
<feature type="transmembrane region" description="Helical" evidence="5">
    <location>
        <begin position="29"/>
        <end position="48"/>
    </location>
</feature>
<evidence type="ECO:0000313" key="8">
    <source>
        <dbReference type="WBParaSite" id="PSAMB.scaffold7176size8094.g29719.t1"/>
    </source>
</evidence>
<feature type="domain" description="DUF7027" evidence="6">
    <location>
        <begin position="25"/>
        <end position="117"/>
    </location>
</feature>
<evidence type="ECO:0000256" key="4">
    <source>
        <dbReference type="ARBA" id="ARBA00023136"/>
    </source>
</evidence>
<accession>A0A914XAY5</accession>